<accession>A0A1G1YFU1</accession>
<dbReference type="EMBL" id="MHIL01000022">
    <property type="protein sequence ID" value="OGY51202.1"/>
    <property type="molecule type" value="Genomic_DNA"/>
</dbReference>
<dbReference type="SMART" id="SM01126">
    <property type="entry name" value="DDE_Tnp_IS1595"/>
    <property type="match status" value="1"/>
</dbReference>
<dbReference type="PANTHER" id="PTHR47163">
    <property type="entry name" value="DDE_TNP_IS1595 DOMAIN-CONTAINING PROTEIN"/>
    <property type="match status" value="1"/>
</dbReference>
<comment type="caution">
    <text evidence="2">The sequence shown here is derived from an EMBL/GenBank/DDBJ whole genome shotgun (WGS) entry which is preliminary data.</text>
</comment>
<dbReference type="AlphaFoldDB" id="A0A1G1YFU1"/>
<dbReference type="NCBIfam" id="NF033547">
    <property type="entry name" value="transpos_IS1595"/>
    <property type="match status" value="1"/>
</dbReference>
<dbReference type="PANTHER" id="PTHR47163:SF2">
    <property type="entry name" value="SI:DKEY-17M8.2"/>
    <property type="match status" value="1"/>
</dbReference>
<reference evidence="2 3" key="1">
    <citation type="journal article" date="2016" name="Nat. Commun.">
        <title>Thousands of microbial genomes shed light on interconnected biogeochemical processes in an aquifer system.</title>
        <authorList>
            <person name="Anantharaman K."/>
            <person name="Brown C.T."/>
            <person name="Hug L.A."/>
            <person name="Sharon I."/>
            <person name="Castelle C.J."/>
            <person name="Probst A.J."/>
            <person name="Thomas B.C."/>
            <person name="Singh A."/>
            <person name="Wilkins M.J."/>
            <person name="Karaoz U."/>
            <person name="Brodie E.L."/>
            <person name="Williams K.H."/>
            <person name="Hubbard S.S."/>
            <person name="Banfield J.F."/>
        </authorList>
    </citation>
    <scope>NUCLEOTIDE SEQUENCE [LARGE SCALE GENOMIC DNA]</scope>
</reference>
<evidence type="ECO:0000313" key="3">
    <source>
        <dbReference type="Proteomes" id="UP000177310"/>
    </source>
</evidence>
<evidence type="ECO:0000313" key="2">
    <source>
        <dbReference type="EMBL" id="OGY51202.1"/>
    </source>
</evidence>
<dbReference type="Proteomes" id="UP000177310">
    <property type="component" value="Unassembled WGS sequence"/>
</dbReference>
<name>A0A1G1YFU1_9BACT</name>
<feature type="domain" description="ISXO2-like transposase" evidence="1">
    <location>
        <begin position="1"/>
        <end position="93"/>
    </location>
</feature>
<sequence length="110" mass="13316">MFQNAHFCPLFRDLIIKSRSNLYTDQWHSYDGLVLAGYKHHRINHSKEFVASHHHINGIESFWSYVKRKMRKHNGIPRHRSYGYLKEAEFRFNHRGKDLYKIILNLLGDY</sequence>
<protein>
    <recommendedName>
        <fullName evidence="1">ISXO2-like transposase domain-containing protein</fullName>
    </recommendedName>
</protein>
<dbReference type="InterPro" id="IPR024445">
    <property type="entry name" value="Tnp_ISXO2-like"/>
</dbReference>
<dbReference type="Pfam" id="PF12762">
    <property type="entry name" value="DDE_Tnp_IS1595"/>
    <property type="match status" value="1"/>
</dbReference>
<proteinExistence type="predicted"/>
<gene>
    <name evidence="2" type="ORF">A3J59_02895</name>
</gene>
<evidence type="ECO:0000259" key="1">
    <source>
        <dbReference type="SMART" id="SM01126"/>
    </source>
</evidence>
<organism evidence="2 3">
    <name type="scientific">Candidatus Buchananbacteria bacterium RIFCSPHIGHO2_02_FULL_56_16</name>
    <dbReference type="NCBI Taxonomy" id="1797542"/>
    <lineage>
        <taxon>Bacteria</taxon>
        <taxon>Candidatus Buchananiibacteriota</taxon>
    </lineage>
</organism>
<dbReference type="InterPro" id="IPR053164">
    <property type="entry name" value="IS1016-like_transposase"/>
</dbReference>